<reference evidence="2" key="1">
    <citation type="submission" date="2022-11" db="EMBL/GenBank/DDBJ databases">
        <title>Minimal conservation of predation-associated metabolite biosynthetic gene clusters underscores biosynthetic potential of Myxococcota including descriptions for ten novel species: Archangium lansinium sp. nov., Myxococcus landrumus sp. nov., Nannocystis bai.</title>
        <authorList>
            <person name="Ahearne A."/>
            <person name="Stevens C."/>
            <person name="Phillips K."/>
        </authorList>
    </citation>
    <scope>NUCLEOTIDE SEQUENCE</scope>
    <source>
        <strain evidence="2">Na p29</strain>
    </source>
</reference>
<dbReference type="EMBL" id="JAPNKE010000002">
    <property type="protein sequence ID" value="MCY1008063.1"/>
    <property type="molecule type" value="Genomic_DNA"/>
</dbReference>
<dbReference type="RefSeq" id="WP_267770712.1">
    <property type="nucleotide sequence ID" value="NZ_JAPNKE010000002.1"/>
</dbReference>
<comment type="caution">
    <text evidence="2">The sequence shown here is derived from an EMBL/GenBank/DDBJ whole genome shotgun (WGS) entry which is preliminary data.</text>
</comment>
<evidence type="ECO:0000256" key="1">
    <source>
        <dbReference type="SAM" id="MobiDB-lite"/>
    </source>
</evidence>
<organism evidence="2 3">
    <name type="scientific">Nannocystis pusilla</name>
    <dbReference type="NCBI Taxonomy" id="889268"/>
    <lineage>
        <taxon>Bacteria</taxon>
        <taxon>Pseudomonadati</taxon>
        <taxon>Myxococcota</taxon>
        <taxon>Polyangia</taxon>
        <taxon>Nannocystales</taxon>
        <taxon>Nannocystaceae</taxon>
        <taxon>Nannocystis</taxon>
    </lineage>
</organism>
<sequence>MSATPPPASPTPELEPDAAAMRALVAAAMERIAAHIEALPAMPACDVEDGAGLARSLREALPDRGSPSNMSSRFCSIGQSRAASTPRVPATWPTSPAAGCSWRRWPT</sequence>
<dbReference type="AlphaFoldDB" id="A0A9X3EPZ2"/>
<protein>
    <submittedName>
        <fullName evidence="2">Uncharacterized protein</fullName>
    </submittedName>
</protein>
<dbReference type="Proteomes" id="UP001150924">
    <property type="component" value="Unassembled WGS sequence"/>
</dbReference>
<evidence type="ECO:0000313" key="3">
    <source>
        <dbReference type="Proteomes" id="UP001150924"/>
    </source>
</evidence>
<name>A0A9X3EPZ2_9BACT</name>
<gene>
    <name evidence="2" type="ORF">OV079_21390</name>
</gene>
<proteinExistence type="predicted"/>
<keyword evidence="3" id="KW-1185">Reference proteome</keyword>
<evidence type="ECO:0000313" key="2">
    <source>
        <dbReference type="EMBL" id="MCY1008063.1"/>
    </source>
</evidence>
<feature type="region of interest" description="Disordered" evidence="1">
    <location>
        <begin position="82"/>
        <end position="107"/>
    </location>
</feature>
<accession>A0A9X3EPZ2</accession>